<evidence type="ECO:0000313" key="1">
    <source>
        <dbReference type="EMBL" id="MBY77981.1"/>
    </source>
</evidence>
<organism evidence="1">
    <name type="scientific">Sipha flava</name>
    <name type="common">yellow sugarcane aphid</name>
    <dbReference type="NCBI Taxonomy" id="143950"/>
    <lineage>
        <taxon>Eukaryota</taxon>
        <taxon>Metazoa</taxon>
        <taxon>Ecdysozoa</taxon>
        <taxon>Arthropoda</taxon>
        <taxon>Hexapoda</taxon>
        <taxon>Insecta</taxon>
        <taxon>Pterygota</taxon>
        <taxon>Neoptera</taxon>
        <taxon>Paraneoptera</taxon>
        <taxon>Hemiptera</taxon>
        <taxon>Sternorrhyncha</taxon>
        <taxon>Aphidomorpha</taxon>
        <taxon>Aphidoidea</taxon>
        <taxon>Aphididae</taxon>
        <taxon>Sipha</taxon>
    </lineage>
</organism>
<proteinExistence type="predicted"/>
<dbReference type="EMBL" id="GGMS01008778">
    <property type="protein sequence ID" value="MBY77981.1"/>
    <property type="molecule type" value="Transcribed_RNA"/>
</dbReference>
<sequence>MKKCVFQKAQTDFFDFTRPTTRFQYFTSPLVETAAAVTIITQKTQMANAQIKKMFKRHKFIYFKINYKQYGIGHMRGCPNRKTINYAVTAITLCSEASISVTNA</sequence>
<dbReference type="AlphaFoldDB" id="A0A2S2QJV9"/>
<protein>
    <submittedName>
        <fullName evidence="1">Uncharacterized protein</fullName>
    </submittedName>
</protein>
<gene>
    <name evidence="1" type="ORF">g.141025</name>
</gene>
<accession>A0A2S2QJV9</accession>
<reference evidence="1" key="1">
    <citation type="submission" date="2018-04" db="EMBL/GenBank/DDBJ databases">
        <title>Transcriptome assembly of Sipha flava.</title>
        <authorList>
            <person name="Scully E.D."/>
            <person name="Geib S.M."/>
            <person name="Palmer N.A."/>
            <person name="Koch K."/>
            <person name="Bradshaw J."/>
            <person name="Heng-Moss T."/>
            <person name="Sarath G."/>
        </authorList>
    </citation>
    <scope>NUCLEOTIDE SEQUENCE</scope>
</reference>
<name>A0A2S2QJV9_9HEMI</name>